<dbReference type="GO" id="GO:0051087">
    <property type="term" value="F:protein-folding chaperone binding"/>
    <property type="evidence" value="ECO:0007669"/>
    <property type="project" value="InterPro"/>
</dbReference>
<evidence type="ECO:0000313" key="15">
    <source>
        <dbReference type="Proteomes" id="UP000230324"/>
    </source>
</evidence>
<dbReference type="Gene3D" id="3.90.20.20">
    <property type="match status" value="1"/>
</dbReference>
<protein>
    <recommendedName>
        <fullName evidence="8 10">Protein GrpE</fullName>
    </recommendedName>
    <alternativeName>
        <fullName evidence="9 10">HSP-70 cofactor</fullName>
    </alternativeName>
</protein>
<comment type="function">
    <text evidence="7 10 11">Participates actively in the response to hyperosmotic and heat shock by preventing the aggregation of stress-denatured proteins, in association with DnaK and GrpE. It is the nucleotide exchange factor for DnaK and may function as a thermosensor. Unfolded proteins bind initially to DnaJ; upon interaction with the DnaJ-bound protein, DnaK hydrolyzes its bound ATP, resulting in the formation of a stable complex. GrpE releases ADP from DnaK; ATP binding to DnaK triggers the release of the substrate protein, thus completing the reaction cycle. Several rounds of ATP-dependent interactions between DnaJ, DnaK and GrpE are required for fully efficient folding.</text>
</comment>
<feature type="coiled-coil region" evidence="13">
    <location>
        <begin position="3"/>
        <end position="30"/>
    </location>
</feature>
<dbReference type="FunFam" id="2.30.22.10:FF:000001">
    <property type="entry name" value="Protein GrpE"/>
    <property type="match status" value="1"/>
</dbReference>
<comment type="subunit">
    <text evidence="3 10">Homodimer.</text>
</comment>
<comment type="similarity">
    <text evidence="2 10 12">Belongs to the GrpE family.</text>
</comment>
<organism evidence="14 15">
    <name type="scientific">Candidatus Nealsonbacteria bacterium CG03_land_8_20_14_0_80_36_12</name>
    <dbReference type="NCBI Taxonomy" id="1974701"/>
    <lineage>
        <taxon>Bacteria</taxon>
        <taxon>Candidatus Nealsoniibacteriota</taxon>
    </lineage>
</organism>
<dbReference type="GO" id="GO:0006457">
    <property type="term" value="P:protein folding"/>
    <property type="evidence" value="ECO:0007669"/>
    <property type="project" value="InterPro"/>
</dbReference>
<dbReference type="Pfam" id="PF01025">
    <property type="entry name" value="GrpE"/>
    <property type="match status" value="1"/>
</dbReference>
<dbReference type="EMBL" id="PEUV01000010">
    <property type="protein sequence ID" value="PIV12821.1"/>
    <property type="molecule type" value="Genomic_DNA"/>
</dbReference>
<evidence type="ECO:0000256" key="3">
    <source>
        <dbReference type="ARBA" id="ARBA00011738"/>
    </source>
</evidence>
<dbReference type="GO" id="GO:0005737">
    <property type="term" value="C:cytoplasm"/>
    <property type="evidence" value="ECO:0007669"/>
    <property type="project" value="UniProtKB-SubCell"/>
</dbReference>
<reference evidence="15" key="1">
    <citation type="submission" date="2017-09" db="EMBL/GenBank/DDBJ databases">
        <title>Depth-based differentiation of microbial function through sediment-hosted aquifers and enrichment of novel symbionts in the deep terrestrial subsurface.</title>
        <authorList>
            <person name="Probst A.J."/>
            <person name="Ladd B."/>
            <person name="Jarett J.K."/>
            <person name="Geller-Mcgrath D.E."/>
            <person name="Sieber C.M.K."/>
            <person name="Emerson J.B."/>
            <person name="Anantharaman K."/>
            <person name="Thomas B.C."/>
            <person name="Malmstrom R."/>
            <person name="Stieglmeier M."/>
            <person name="Klingl A."/>
            <person name="Woyke T."/>
            <person name="Ryan C.M."/>
            <person name="Banfield J.F."/>
        </authorList>
    </citation>
    <scope>NUCLEOTIDE SEQUENCE [LARGE SCALE GENOMIC DNA]</scope>
</reference>
<dbReference type="CDD" id="cd00446">
    <property type="entry name" value="GrpE"/>
    <property type="match status" value="1"/>
</dbReference>
<evidence type="ECO:0000256" key="13">
    <source>
        <dbReference type="SAM" id="Coils"/>
    </source>
</evidence>
<sequence>MEQKRKETTLEDLKKILEKCQKEKAEYLAGWQRSRADFLNYKKEEMERISEILKYAGEELVLKILPILDSFEEAQKKLPENLKNDGCIQGIFQIKTQIQNLLKSQGVEEIKCLGKKFDPNFQEAVEEVEKKEVESGTVIEEIQKGYRLHGKVIRPAKVKVAK</sequence>
<evidence type="ECO:0000256" key="11">
    <source>
        <dbReference type="RuleBase" id="RU000639"/>
    </source>
</evidence>
<dbReference type="PANTHER" id="PTHR21237">
    <property type="entry name" value="GRPE PROTEIN"/>
    <property type="match status" value="1"/>
</dbReference>
<dbReference type="InterPro" id="IPR000740">
    <property type="entry name" value="GrpE"/>
</dbReference>
<dbReference type="GO" id="GO:0000774">
    <property type="term" value="F:adenyl-nucleotide exchange factor activity"/>
    <property type="evidence" value="ECO:0007669"/>
    <property type="project" value="InterPro"/>
</dbReference>
<evidence type="ECO:0000256" key="7">
    <source>
        <dbReference type="ARBA" id="ARBA00053401"/>
    </source>
</evidence>
<dbReference type="PRINTS" id="PR00773">
    <property type="entry name" value="GRPEPROTEIN"/>
</dbReference>
<evidence type="ECO:0000256" key="2">
    <source>
        <dbReference type="ARBA" id="ARBA00009054"/>
    </source>
</evidence>
<keyword evidence="13" id="KW-0175">Coiled coil</keyword>
<dbReference type="InterPro" id="IPR009012">
    <property type="entry name" value="GrpE_head"/>
</dbReference>
<dbReference type="Gene3D" id="2.30.22.10">
    <property type="entry name" value="Head domain of nucleotide exchange factor GrpE"/>
    <property type="match status" value="1"/>
</dbReference>
<dbReference type="InterPro" id="IPR013805">
    <property type="entry name" value="GrpE_CC"/>
</dbReference>
<keyword evidence="5 10" id="KW-0346">Stress response</keyword>
<evidence type="ECO:0000256" key="10">
    <source>
        <dbReference type="HAMAP-Rule" id="MF_01151"/>
    </source>
</evidence>
<keyword evidence="6 10" id="KW-0143">Chaperone</keyword>
<dbReference type="AlphaFoldDB" id="A0A2M7BYS1"/>
<dbReference type="PANTHER" id="PTHR21237:SF23">
    <property type="entry name" value="GRPE PROTEIN HOMOLOG, MITOCHONDRIAL"/>
    <property type="match status" value="1"/>
</dbReference>
<name>A0A2M7BYS1_9BACT</name>
<dbReference type="SUPFAM" id="SSF51064">
    <property type="entry name" value="Head domain of nucleotide exchange factor GrpE"/>
    <property type="match status" value="1"/>
</dbReference>
<gene>
    <name evidence="10 14" type="primary">grpE</name>
    <name evidence="14" type="ORF">COS47_00515</name>
</gene>
<evidence type="ECO:0000256" key="9">
    <source>
        <dbReference type="ARBA" id="ARBA00076414"/>
    </source>
</evidence>
<evidence type="ECO:0000256" key="5">
    <source>
        <dbReference type="ARBA" id="ARBA00023016"/>
    </source>
</evidence>
<keyword evidence="4 10" id="KW-0963">Cytoplasm</keyword>
<comment type="caution">
    <text evidence="14">The sequence shown here is derived from an EMBL/GenBank/DDBJ whole genome shotgun (WGS) entry which is preliminary data.</text>
</comment>
<proteinExistence type="inferred from homology"/>
<accession>A0A2M7BYS1</accession>
<dbReference type="GO" id="GO:0051082">
    <property type="term" value="F:unfolded protein binding"/>
    <property type="evidence" value="ECO:0007669"/>
    <property type="project" value="TreeGrafter"/>
</dbReference>
<evidence type="ECO:0000256" key="6">
    <source>
        <dbReference type="ARBA" id="ARBA00023186"/>
    </source>
</evidence>
<evidence type="ECO:0000256" key="8">
    <source>
        <dbReference type="ARBA" id="ARBA00072274"/>
    </source>
</evidence>
<dbReference type="GO" id="GO:0042803">
    <property type="term" value="F:protein homodimerization activity"/>
    <property type="evidence" value="ECO:0007669"/>
    <property type="project" value="InterPro"/>
</dbReference>
<dbReference type="HAMAP" id="MF_01151">
    <property type="entry name" value="GrpE"/>
    <property type="match status" value="1"/>
</dbReference>
<evidence type="ECO:0000313" key="14">
    <source>
        <dbReference type="EMBL" id="PIV12821.1"/>
    </source>
</evidence>
<dbReference type="Proteomes" id="UP000230324">
    <property type="component" value="Unassembled WGS sequence"/>
</dbReference>
<dbReference type="PROSITE" id="PS01071">
    <property type="entry name" value="GRPE"/>
    <property type="match status" value="1"/>
</dbReference>
<dbReference type="SUPFAM" id="SSF58014">
    <property type="entry name" value="Coiled-coil domain of nucleotide exchange factor GrpE"/>
    <property type="match status" value="1"/>
</dbReference>
<evidence type="ECO:0000256" key="12">
    <source>
        <dbReference type="RuleBase" id="RU004478"/>
    </source>
</evidence>
<evidence type="ECO:0000256" key="1">
    <source>
        <dbReference type="ARBA" id="ARBA00004496"/>
    </source>
</evidence>
<comment type="subcellular location">
    <subcellularLocation>
        <location evidence="1 10">Cytoplasm</location>
    </subcellularLocation>
</comment>
<evidence type="ECO:0000256" key="4">
    <source>
        <dbReference type="ARBA" id="ARBA00022490"/>
    </source>
</evidence>